<evidence type="ECO:0000313" key="2">
    <source>
        <dbReference type="EMBL" id="MBY8878970.1"/>
    </source>
</evidence>
<dbReference type="SUPFAM" id="SSF51735">
    <property type="entry name" value="NAD(P)-binding Rossmann-fold domains"/>
    <property type="match status" value="1"/>
</dbReference>
<dbReference type="EMBL" id="JAINZZ010000015">
    <property type="protein sequence ID" value="MBY8878970.1"/>
    <property type="molecule type" value="Genomic_DNA"/>
</dbReference>
<dbReference type="Gene3D" id="3.90.180.10">
    <property type="entry name" value="Medium-chain alcohol dehydrogenases, catalytic domain"/>
    <property type="match status" value="1"/>
</dbReference>
<dbReference type="PANTHER" id="PTHR43482">
    <property type="entry name" value="PROTEIN AST1-RELATED"/>
    <property type="match status" value="1"/>
</dbReference>
<organism evidence="2 3">
    <name type="scientific">Actinacidiphila acidipaludis</name>
    <dbReference type="NCBI Taxonomy" id="2873382"/>
    <lineage>
        <taxon>Bacteria</taxon>
        <taxon>Bacillati</taxon>
        <taxon>Actinomycetota</taxon>
        <taxon>Actinomycetes</taxon>
        <taxon>Kitasatosporales</taxon>
        <taxon>Streptomycetaceae</taxon>
        <taxon>Actinacidiphila</taxon>
    </lineage>
</organism>
<dbReference type="InterPro" id="IPR011032">
    <property type="entry name" value="GroES-like_sf"/>
</dbReference>
<protein>
    <submittedName>
        <fullName evidence="2">NADP-dependent oxidoreductase</fullName>
    </submittedName>
</protein>
<comment type="caution">
    <text evidence="2">The sequence shown here is derived from an EMBL/GenBank/DDBJ whole genome shotgun (WGS) entry which is preliminary data.</text>
</comment>
<evidence type="ECO:0000259" key="1">
    <source>
        <dbReference type="SMART" id="SM00829"/>
    </source>
</evidence>
<evidence type="ECO:0000313" key="3">
    <source>
        <dbReference type="Proteomes" id="UP000778578"/>
    </source>
</evidence>
<dbReference type="RefSeq" id="WP_222963097.1">
    <property type="nucleotide sequence ID" value="NZ_JAINZZ010000015.1"/>
</dbReference>
<dbReference type="Gene3D" id="3.40.50.720">
    <property type="entry name" value="NAD(P)-binding Rossmann-like Domain"/>
    <property type="match status" value="1"/>
</dbReference>
<feature type="domain" description="Enoyl reductase (ER)" evidence="1">
    <location>
        <begin position="11"/>
        <end position="308"/>
    </location>
</feature>
<dbReference type="InterPro" id="IPR013154">
    <property type="entry name" value="ADH-like_N"/>
</dbReference>
<dbReference type="Pfam" id="PF13602">
    <property type="entry name" value="ADH_zinc_N_2"/>
    <property type="match status" value="1"/>
</dbReference>
<proteinExistence type="predicted"/>
<dbReference type="InterPro" id="IPR036291">
    <property type="entry name" value="NAD(P)-bd_dom_sf"/>
</dbReference>
<dbReference type="PANTHER" id="PTHR43482:SF1">
    <property type="entry name" value="PROTEIN AST1-RELATED"/>
    <property type="match status" value="1"/>
</dbReference>
<gene>
    <name evidence="2" type="ORF">K7862_15190</name>
</gene>
<accession>A0ABS7Q956</accession>
<keyword evidence="3" id="KW-1185">Reference proteome</keyword>
<dbReference type="SUPFAM" id="SSF50129">
    <property type="entry name" value="GroES-like"/>
    <property type="match status" value="1"/>
</dbReference>
<dbReference type="InterPro" id="IPR020843">
    <property type="entry name" value="ER"/>
</dbReference>
<dbReference type="InterPro" id="IPR052585">
    <property type="entry name" value="Lipid_raft_assoc_Zn_ADH"/>
</dbReference>
<dbReference type="Pfam" id="PF08240">
    <property type="entry name" value="ADH_N"/>
    <property type="match status" value="1"/>
</dbReference>
<dbReference type="Proteomes" id="UP000778578">
    <property type="component" value="Unassembled WGS sequence"/>
</dbReference>
<name>A0ABS7Q956_9ACTN</name>
<reference evidence="2 3" key="1">
    <citation type="submission" date="2021-08" db="EMBL/GenBank/DDBJ databases">
        <title>WGS of actinomycetes from Thailand.</title>
        <authorList>
            <person name="Thawai C."/>
        </authorList>
    </citation>
    <scope>NUCLEOTIDE SEQUENCE [LARGE SCALE GENOMIC DNA]</scope>
    <source>
        <strain evidence="2 3">PLK6-54</strain>
    </source>
</reference>
<dbReference type="CDD" id="cd05289">
    <property type="entry name" value="MDR_like_2"/>
    <property type="match status" value="1"/>
</dbReference>
<sequence>MRTLRFHTHGPALDVLRLEEAEAPVPGPGQIRVAVQACGLTPADWALAEGLFAGELPRGIGLEVSGTVDAAGPGVTGTAIGDAVFGPVPFRGPTAGASDHALLDVWFPRPERLQPDAAAALPMAVETAHRGLDGLGVRPGFADGLVVLVHGAGSTVGYAAAQIALRYGARVIATAGPTYADALRALGAEVTGHGDGMAERVRALAGGPVDLAFDAAPISNSLPELVRTVAKPADVMTMSDFAAAQELGVRFQFGENGNEYHHHVLGEYARLAADGAFSVPVARVFPLEDWRAAAERSLSGNAGGKLVLRLA</sequence>
<dbReference type="SMART" id="SM00829">
    <property type="entry name" value="PKS_ER"/>
    <property type="match status" value="1"/>
</dbReference>